<gene>
    <name evidence="2" type="ORF">RHGRI_014190</name>
</gene>
<reference evidence="2" key="1">
    <citation type="submission" date="2020-08" db="EMBL/GenBank/DDBJ databases">
        <title>Plant Genome Project.</title>
        <authorList>
            <person name="Zhang R.-G."/>
        </authorList>
    </citation>
    <scope>NUCLEOTIDE SEQUENCE</scope>
    <source>
        <strain evidence="2">WSP0</strain>
        <tissue evidence="2">Leaf</tissue>
    </source>
</reference>
<comment type="caution">
    <text evidence="2">The sequence shown here is derived from an EMBL/GenBank/DDBJ whole genome shotgun (WGS) entry which is preliminary data.</text>
</comment>
<feature type="coiled-coil region" evidence="1">
    <location>
        <begin position="29"/>
        <end position="56"/>
    </location>
</feature>
<evidence type="ECO:0000256" key="1">
    <source>
        <dbReference type="SAM" id="Coils"/>
    </source>
</evidence>
<protein>
    <submittedName>
        <fullName evidence="2">Uncharacterized protein</fullName>
    </submittedName>
</protein>
<keyword evidence="3" id="KW-1185">Reference proteome</keyword>
<evidence type="ECO:0000313" key="3">
    <source>
        <dbReference type="Proteomes" id="UP000823749"/>
    </source>
</evidence>
<dbReference type="EMBL" id="JACTNZ010000005">
    <property type="protein sequence ID" value="KAG5548747.1"/>
    <property type="molecule type" value="Genomic_DNA"/>
</dbReference>
<dbReference type="AlphaFoldDB" id="A0AAV6K8T0"/>
<accession>A0AAV6K8T0</accession>
<name>A0AAV6K8T0_9ERIC</name>
<proteinExistence type="predicted"/>
<organism evidence="2 3">
    <name type="scientific">Rhododendron griersonianum</name>
    <dbReference type="NCBI Taxonomy" id="479676"/>
    <lineage>
        <taxon>Eukaryota</taxon>
        <taxon>Viridiplantae</taxon>
        <taxon>Streptophyta</taxon>
        <taxon>Embryophyta</taxon>
        <taxon>Tracheophyta</taxon>
        <taxon>Spermatophyta</taxon>
        <taxon>Magnoliopsida</taxon>
        <taxon>eudicotyledons</taxon>
        <taxon>Gunneridae</taxon>
        <taxon>Pentapetalae</taxon>
        <taxon>asterids</taxon>
        <taxon>Ericales</taxon>
        <taxon>Ericaceae</taxon>
        <taxon>Ericoideae</taxon>
        <taxon>Rhodoreae</taxon>
        <taxon>Rhododendron</taxon>
    </lineage>
</organism>
<sequence>MTDNQQTPLLIDLMDEFARKMAKLLAELKTNNKVELQALRSEIRELRAQLVDVETASCLNLART</sequence>
<dbReference type="Proteomes" id="UP000823749">
    <property type="component" value="Chromosome 5"/>
</dbReference>
<evidence type="ECO:0000313" key="2">
    <source>
        <dbReference type="EMBL" id="KAG5548747.1"/>
    </source>
</evidence>
<keyword evidence="1" id="KW-0175">Coiled coil</keyword>